<organism evidence="2 3">
    <name type="scientific">Paenibacillus mucilaginosus 3016</name>
    <dbReference type="NCBI Taxonomy" id="1116391"/>
    <lineage>
        <taxon>Bacteria</taxon>
        <taxon>Bacillati</taxon>
        <taxon>Bacillota</taxon>
        <taxon>Bacilli</taxon>
        <taxon>Bacillales</taxon>
        <taxon>Paenibacillaceae</taxon>
        <taxon>Paenibacillus</taxon>
    </lineage>
</organism>
<evidence type="ECO:0000313" key="3">
    <source>
        <dbReference type="Proteomes" id="UP000007523"/>
    </source>
</evidence>
<dbReference type="SUPFAM" id="SSF54593">
    <property type="entry name" value="Glyoxalase/Bleomycin resistance protein/Dihydroxybiphenyl dioxygenase"/>
    <property type="match status" value="1"/>
</dbReference>
<dbReference type="EMBL" id="CP003235">
    <property type="protein sequence ID" value="AFC31465.1"/>
    <property type="molecule type" value="Genomic_DNA"/>
</dbReference>
<dbReference type="InterPro" id="IPR004360">
    <property type="entry name" value="Glyas_Fos-R_dOase_dom"/>
</dbReference>
<proteinExistence type="predicted"/>
<dbReference type="Pfam" id="PF00903">
    <property type="entry name" value="Glyoxalase"/>
    <property type="match status" value="1"/>
</dbReference>
<dbReference type="Gene3D" id="3.10.180.10">
    <property type="entry name" value="2,3-Dihydroxybiphenyl 1,2-Dioxygenase, domain 1"/>
    <property type="match status" value="1"/>
</dbReference>
<dbReference type="KEGG" id="pmq:PM3016_4723"/>
<sequence>MNGELWINLPVKDLEKAKAFYSAAGFALHPRHEGSRDAAGLLIGEKKVTVMLFPEEAFEKFAGHAAADPKKGSEVLLSIGAASREEVDGIIRRAVEAGGTCFCEPKEEQGWMYGAGFADVDGHRWNILYMDMSRMPSE</sequence>
<dbReference type="PANTHER" id="PTHR36503">
    <property type="entry name" value="BLR2520 PROTEIN"/>
    <property type="match status" value="1"/>
</dbReference>
<dbReference type="InterPro" id="IPR029068">
    <property type="entry name" value="Glyas_Bleomycin-R_OHBP_Dase"/>
</dbReference>
<reference evidence="2 3" key="1">
    <citation type="journal article" date="2012" name="J. Bacteriol.">
        <title>Complete Genome Sequence of Paenibacillus mucilaginosus 3016, a Bacterium Functional as Microbial Fertilizer.</title>
        <authorList>
            <person name="Ma M."/>
            <person name="Wang Z."/>
            <person name="Li L."/>
            <person name="Jiang X."/>
            <person name="Guan D."/>
            <person name="Cao F."/>
            <person name="Chen H."/>
            <person name="Wang X."/>
            <person name="Shen D."/>
            <person name="Du B."/>
            <person name="Li J."/>
        </authorList>
    </citation>
    <scope>NUCLEOTIDE SEQUENCE [LARGE SCALE GENOMIC DNA]</scope>
    <source>
        <strain evidence="2 3">3016</strain>
    </source>
</reference>
<gene>
    <name evidence="2" type="ORF">PM3016_4723</name>
</gene>
<feature type="domain" description="VOC" evidence="1">
    <location>
        <begin position="3"/>
        <end position="130"/>
    </location>
</feature>
<dbReference type="InterPro" id="IPR037523">
    <property type="entry name" value="VOC_core"/>
</dbReference>
<accession>H6NI62</accession>
<dbReference type="Proteomes" id="UP000007523">
    <property type="component" value="Chromosome"/>
</dbReference>
<name>H6NI62_9BACL</name>
<dbReference type="STRING" id="1116391.PM3016_4723"/>
<dbReference type="PANTHER" id="PTHR36503:SF2">
    <property type="entry name" value="BLR2408 PROTEIN"/>
    <property type="match status" value="1"/>
</dbReference>
<evidence type="ECO:0000259" key="1">
    <source>
        <dbReference type="PROSITE" id="PS51819"/>
    </source>
</evidence>
<dbReference type="RefSeq" id="WP_014371162.1">
    <property type="nucleotide sequence ID" value="NC_016935.1"/>
</dbReference>
<dbReference type="AlphaFoldDB" id="H6NI62"/>
<dbReference type="PROSITE" id="PS51819">
    <property type="entry name" value="VOC"/>
    <property type="match status" value="1"/>
</dbReference>
<protein>
    <recommendedName>
        <fullName evidence="1">VOC domain-containing protein</fullName>
    </recommendedName>
</protein>
<evidence type="ECO:0000313" key="2">
    <source>
        <dbReference type="EMBL" id="AFC31465.1"/>
    </source>
</evidence>
<keyword evidence="3" id="KW-1185">Reference proteome</keyword>
<dbReference type="HOGENOM" id="CLU_046006_21_0_9"/>